<dbReference type="NCBIfam" id="TIGR00785">
    <property type="entry name" value="dass"/>
    <property type="match status" value="1"/>
</dbReference>
<feature type="transmembrane region" description="Helical" evidence="6">
    <location>
        <begin position="356"/>
        <end position="377"/>
    </location>
</feature>
<evidence type="ECO:0000313" key="8">
    <source>
        <dbReference type="Proteomes" id="UP000051955"/>
    </source>
</evidence>
<comment type="subcellular location">
    <subcellularLocation>
        <location evidence="1">Membrane</location>
        <topology evidence="1">Multi-pass membrane protein</topology>
    </subcellularLocation>
</comment>
<dbReference type="RefSeq" id="WP_057800707.1">
    <property type="nucleotide sequence ID" value="NZ_AZDV01000003.1"/>
</dbReference>
<feature type="transmembrane region" description="Helical" evidence="6">
    <location>
        <begin position="188"/>
        <end position="207"/>
    </location>
</feature>
<gene>
    <name evidence="7" type="ORF">FD25_GL001825</name>
</gene>
<evidence type="ECO:0000256" key="1">
    <source>
        <dbReference type="ARBA" id="ARBA00004141"/>
    </source>
</evidence>
<dbReference type="Proteomes" id="UP000051955">
    <property type="component" value="Unassembled WGS sequence"/>
</dbReference>
<evidence type="ECO:0000313" key="7">
    <source>
        <dbReference type="EMBL" id="KRK96336.1"/>
    </source>
</evidence>
<name>A0A0R1LL32_9LACO</name>
<keyword evidence="4 6" id="KW-1133">Transmembrane helix</keyword>
<comment type="similarity">
    <text evidence="2">Belongs to the SLC13A/DASS transporter (TC 2.A.47) family. DIT1 subfamily.</text>
</comment>
<dbReference type="InterPro" id="IPR030676">
    <property type="entry name" value="CitT-rel"/>
</dbReference>
<keyword evidence="8" id="KW-1185">Reference proteome</keyword>
<dbReference type="PATRIC" id="fig|1423715.3.peg.1875"/>
<dbReference type="InterPro" id="IPR001898">
    <property type="entry name" value="SLC13A/DASS"/>
</dbReference>
<evidence type="ECO:0000256" key="5">
    <source>
        <dbReference type="ARBA" id="ARBA00023136"/>
    </source>
</evidence>
<feature type="transmembrane region" description="Helical" evidence="6">
    <location>
        <begin position="36"/>
        <end position="68"/>
    </location>
</feature>
<feature type="transmembrane region" description="Helical" evidence="6">
    <location>
        <begin position="269"/>
        <end position="287"/>
    </location>
</feature>
<reference evidence="7 8" key="1">
    <citation type="journal article" date="2015" name="Genome Announc.">
        <title>Expanding the biotechnology potential of lactobacilli through comparative genomics of 213 strains and associated genera.</title>
        <authorList>
            <person name="Sun Z."/>
            <person name="Harris H.M."/>
            <person name="McCann A."/>
            <person name="Guo C."/>
            <person name="Argimon S."/>
            <person name="Zhang W."/>
            <person name="Yang X."/>
            <person name="Jeffery I.B."/>
            <person name="Cooney J.C."/>
            <person name="Kagawa T.F."/>
            <person name="Liu W."/>
            <person name="Song Y."/>
            <person name="Salvetti E."/>
            <person name="Wrobel A."/>
            <person name="Rasinkangas P."/>
            <person name="Parkhill J."/>
            <person name="Rea M.C."/>
            <person name="O'Sullivan O."/>
            <person name="Ritari J."/>
            <person name="Douillard F.P."/>
            <person name="Paul Ross R."/>
            <person name="Yang R."/>
            <person name="Briner A.E."/>
            <person name="Felis G.E."/>
            <person name="de Vos W.M."/>
            <person name="Barrangou R."/>
            <person name="Klaenhammer T.R."/>
            <person name="Caufield P.W."/>
            <person name="Cui Y."/>
            <person name="Zhang H."/>
            <person name="O'Toole P.W."/>
        </authorList>
    </citation>
    <scope>NUCLEOTIDE SEQUENCE [LARGE SCALE GENOMIC DNA]</scope>
    <source>
        <strain evidence="7 8">DSM 19394</strain>
    </source>
</reference>
<dbReference type="STRING" id="1423715.FD25_GL001825"/>
<evidence type="ECO:0000256" key="2">
    <source>
        <dbReference type="ARBA" id="ARBA00007349"/>
    </source>
</evidence>
<feature type="transmembrane region" description="Helical" evidence="6">
    <location>
        <begin position="293"/>
        <end position="311"/>
    </location>
</feature>
<organism evidence="7 8">
    <name type="scientific">Levilactobacillus acidifarinae DSM 19394 = JCM 15949</name>
    <dbReference type="NCBI Taxonomy" id="1423715"/>
    <lineage>
        <taxon>Bacteria</taxon>
        <taxon>Bacillati</taxon>
        <taxon>Bacillota</taxon>
        <taxon>Bacilli</taxon>
        <taxon>Lactobacillales</taxon>
        <taxon>Lactobacillaceae</taxon>
        <taxon>Levilactobacillus</taxon>
    </lineage>
</organism>
<dbReference type="Pfam" id="PF00939">
    <property type="entry name" value="Na_sulph_symp"/>
    <property type="match status" value="1"/>
</dbReference>
<dbReference type="PANTHER" id="PTHR42826">
    <property type="entry name" value="DICARBOXYLATE TRANSPORTER 2.1, CHLOROPLASTIC"/>
    <property type="match status" value="1"/>
</dbReference>
<evidence type="ECO:0000256" key="6">
    <source>
        <dbReference type="SAM" id="Phobius"/>
    </source>
</evidence>
<dbReference type="OrthoDB" id="1401038at2"/>
<keyword evidence="5 6" id="KW-0472">Membrane</keyword>
<dbReference type="AlphaFoldDB" id="A0A0R1LL32"/>
<feature type="transmembrane region" description="Helical" evidence="6">
    <location>
        <begin position="318"/>
        <end position="336"/>
    </location>
</feature>
<feature type="transmembrane region" description="Helical" evidence="6">
    <location>
        <begin position="213"/>
        <end position="236"/>
    </location>
</feature>
<feature type="transmembrane region" description="Helical" evidence="6">
    <location>
        <begin position="440"/>
        <end position="463"/>
    </location>
</feature>
<dbReference type="GO" id="GO:0016020">
    <property type="term" value="C:membrane"/>
    <property type="evidence" value="ECO:0007669"/>
    <property type="project" value="UniProtKB-SubCell"/>
</dbReference>
<evidence type="ECO:0000256" key="4">
    <source>
        <dbReference type="ARBA" id="ARBA00022989"/>
    </source>
</evidence>
<protein>
    <submittedName>
        <fullName evidence="7">Cation transport protein</fullName>
    </submittedName>
</protein>
<dbReference type="EMBL" id="AZDV01000003">
    <property type="protein sequence ID" value="KRK96336.1"/>
    <property type="molecule type" value="Genomic_DNA"/>
</dbReference>
<dbReference type="GO" id="GO:0022857">
    <property type="term" value="F:transmembrane transporter activity"/>
    <property type="evidence" value="ECO:0007669"/>
    <property type="project" value="InterPro"/>
</dbReference>
<sequence>MAVKYKAFTLPVILGIVIWLASPLRPAGISLVAWHLLALFLATIVACITQPLPLAGVAIVGLTLLLVLRIAPIETAIQAFGNKTVWLIAMAYMISRGFSKTGLGQRWALWFVKLFGKKTLGLAYAIEGIDLVTAPATPSNTARAGGIIYPIIKSLSETFGSTPKQHTERDIGAYLIFTEFHANTVTSAMFMTAMAPNLIALGLAASFGIKISWFGWFLAALVPGIICLITVPYLIYRLYPPKIKETPDARDWAQRELTKMGPMQLREKLMMGIFVLALVLWIFSGMLGLDATVVAFIAVALLLLTGVLTAQDVLQETGAWNVVVWFSILIFMANQLNQLGFIPWLSHVISHQLSGLNWLVVLLILVVVYFYSHYLFASQAAHVTAMYSALLGVALAAGVPHLLAALLLALTSAIYASTTQYANGPASVFFGSGYVQQNDWWRLNFILGLYYLVIWVGVGLGWMKLIGIW</sequence>
<keyword evidence="3 6" id="KW-0812">Transmembrane</keyword>
<evidence type="ECO:0000256" key="3">
    <source>
        <dbReference type="ARBA" id="ARBA00022692"/>
    </source>
</evidence>
<comment type="caution">
    <text evidence="7">The sequence shown here is derived from an EMBL/GenBank/DDBJ whole genome shotgun (WGS) entry which is preliminary data.</text>
</comment>
<feature type="transmembrane region" description="Helical" evidence="6">
    <location>
        <begin position="389"/>
        <end position="415"/>
    </location>
</feature>
<accession>A0A0R1LL32</accession>
<proteinExistence type="inferred from homology"/>
<dbReference type="PIRSF" id="PIRSF002457">
    <property type="entry name" value="DASS"/>
    <property type="match status" value="1"/>
</dbReference>